<dbReference type="InterPro" id="IPR036637">
    <property type="entry name" value="Phosphohistidine_dom_sf"/>
</dbReference>
<evidence type="ECO:0000256" key="16">
    <source>
        <dbReference type="ARBA" id="ARBA00023317"/>
    </source>
</evidence>
<comment type="similarity">
    <text evidence="4">In the C-terminal section; belongs to the PEP-utilizing enzyme family.</text>
</comment>
<evidence type="ECO:0000256" key="11">
    <source>
        <dbReference type="ARBA" id="ARBA00022777"/>
    </source>
</evidence>
<comment type="catalytic activity">
    <reaction evidence="18">
        <text>pyruvate + ATP = phosphoenolpyruvate + ADP + H(+)</text>
        <dbReference type="Rhea" id="RHEA:18157"/>
        <dbReference type="ChEBI" id="CHEBI:15361"/>
        <dbReference type="ChEBI" id="CHEBI:15378"/>
        <dbReference type="ChEBI" id="CHEBI:30616"/>
        <dbReference type="ChEBI" id="CHEBI:58702"/>
        <dbReference type="ChEBI" id="CHEBI:456216"/>
        <dbReference type="EC" id="2.7.1.40"/>
    </reaction>
</comment>
<keyword evidence="9" id="KW-0479">Metal-binding</keyword>
<dbReference type="SUPFAM" id="SSF51621">
    <property type="entry name" value="Phosphoenolpyruvate/pyruvate domain"/>
    <property type="match status" value="1"/>
</dbReference>
<dbReference type="Pfam" id="PF00224">
    <property type="entry name" value="PK"/>
    <property type="match status" value="1"/>
</dbReference>
<keyword evidence="11 18" id="KW-0418">Kinase</keyword>
<dbReference type="Gene3D" id="3.50.30.10">
    <property type="entry name" value="Phosphohistidine domain"/>
    <property type="match status" value="1"/>
</dbReference>
<dbReference type="GO" id="GO:0030955">
    <property type="term" value="F:potassium ion binding"/>
    <property type="evidence" value="ECO:0007669"/>
    <property type="project" value="UniProtKB-UniRule"/>
</dbReference>
<dbReference type="GO" id="GO:0006950">
    <property type="term" value="P:response to stress"/>
    <property type="evidence" value="ECO:0007669"/>
    <property type="project" value="UniProtKB-ARBA"/>
</dbReference>
<evidence type="ECO:0000256" key="14">
    <source>
        <dbReference type="ARBA" id="ARBA00022958"/>
    </source>
</evidence>
<dbReference type="NCBIfam" id="NF004491">
    <property type="entry name" value="PRK05826.1"/>
    <property type="match status" value="1"/>
</dbReference>
<evidence type="ECO:0000256" key="5">
    <source>
        <dbReference type="ARBA" id="ARBA00008663"/>
    </source>
</evidence>
<dbReference type="SUPFAM" id="SSF52935">
    <property type="entry name" value="PK C-terminal domain-like"/>
    <property type="match status" value="1"/>
</dbReference>
<dbReference type="InterPro" id="IPR036918">
    <property type="entry name" value="Pyrv_Knase_C_sf"/>
</dbReference>
<dbReference type="InterPro" id="IPR015795">
    <property type="entry name" value="Pyrv_Knase_C"/>
</dbReference>
<dbReference type="Gene3D" id="3.20.20.60">
    <property type="entry name" value="Phosphoenolpyruvate-binding domains"/>
    <property type="match status" value="1"/>
</dbReference>
<dbReference type="GO" id="GO:0005524">
    <property type="term" value="F:ATP binding"/>
    <property type="evidence" value="ECO:0007669"/>
    <property type="project" value="UniProtKB-KW"/>
</dbReference>
<dbReference type="GO" id="GO:0000287">
    <property type="term" value="F:magnesium ion binding"/>
    <property type="evidence" value="ECO:0007669"/>
    <property type="project" value="UniProtKB-UniRule"/>
</dbReference>
<dbReference type="FunFam" id="3.20.20.60:FF:000001">
    <property type="entry name" value="Pyruvate kinase"/>
    <property type="match status" value="1"/>
</dbReference>
<evidence type="ECO:0000256" key="3">
    <source>
        <dbReference type="ARBA" id="ARBA00004997"/>
    </source>
</evidence>
<keyword evidence="15 18" id="KW-0324">Glycolysis</keyword>
<dbReference type="InterPro" id="IPR011037">
    <property type="entry name" value="Pyrv_Knase-like_insert_dom_sf"/>
</dbReference>
<evidence type="ECO:0000256" key="8">
    <source>
        <dbReference type="ARBA" id="ARBA00022679"/>
    </source>
</evidence>
<keyword evidence="14" id="KW-0630">Potassium</keyword>
<comment type="pathway">
    <text evidence="3 18">Carbohydrate degradation; glycolysis; pyruvate from D-glyceraldehyde 3-phosphate: step 5/5.</text>
</comment>
<dbReference type="STRING" id="1265818.MAQA_12111"/>
<evidence type="ECO:0000259" key="19">
    <source>
        <dbReference type="Pfam" id="PF00224"/>
    </source>
</evidence>
<keyword evidence="16 21" id="KW-0670">Pyruvate</keyword>
<evidence type="ECO:0000256" key="7">
    <source>
        <dbReference type="ARBA" id="ARBA00018587"/>
    </source>
</evidence>
<comment type="cofactor">
    <cofactor evidence="2">
        <name>K(+)</name>
        <dbReference type="ChEBI" id="CHEBI:29103"/>
    </cofactor>
</comment>
<evidence type="ECO:0000256" key="12">
    <source>
        <dbReference type="ARBA" id="ARBA00022840"/>
    </source>
</evidence>
<evidence type="ECO:0000256" key="6">
    <source>
        <dbReference type="ARBA" id="ARBA00012142"/>
    </source>
</evidence>
<dbReference type="InterPro" id="IPR015813">
    <property type="entry name" value="Pyrv/PenolPyrv_kinase-like_dom"/>
</dbReference>
<evidence type="ECO:0000256" key="15">
    <source>
        <dbReference type="ARBA" id="ARBA00023152"/>
    </source>
</evidence>
<keyword evidence="12" id="KW-0067">ATP-binding</keyword>
<evidence type="ECO:0000256" key="10">
    <source>
        <dbReference type="ARBA" id="ARBA00022741"/>
    </source>
</evidence>
<evidence type="ECO:0000313" key="22">
    <source>
        <dbReference type="Proteomes" id="UP000019246"/>
    </source>
</evidence>
<dbReference type="PROSITE" id="PS00110">
    <property type="entry name" value="PYRUVATE_KINASE"/>
    <property type="match status" value="1"/>
</dbReference>
<dbReference type="PANTHER" id="PTHR11817">
    <property type="entry name" value="PYRUVATE KINASE"/>
    <property type="match status" value="1"/>
</dbReference>
<gene>
    <name evidence="21" type="ORF">MAQA_12111</name>
</gene>
<dbReference type="InterPro" id="IPR001697">
    <property type="entry name" value="Pyr_Knase"/>
</dbReference>
<accession>W7B4T8</accession>
<dbReference type="FunFam" id="3.40.1380.20:FF:000007">
    <property type="entry name" value="Pyruvate kinase"/>
    <property type="match status" value="1"/>
</dbReference>
<dbReference type="NCBIfam" id="TIGR01064">
    <property type="entry name" value="pyruv_kin"/>
    <property type="match status" value="1"/>
</dbReference>
<evidence type="ECO:0000256" key="18">
    <source>
        <dbReference type="RuleBase" id="RU000504"/>
    </source>
</evidence>
<dbReference type="InterPro" id="IPR040442">
    <property type="entry name" value="Pyrv_kinase-like_dom_sf"/>
</dbReference>
<keyword evidence="13 18" id="KW-0460">Magnesium</keyword>
<comment type="similarity">
    <text evidence="5 18">Belongs to the pyruvate kinase family.</text>
</comment>
<dbReference type="Gene3D" id="2.40.33.10">
    <property type="entry name" value="PK beta-barrel domain-like"/>
    <property type="match status" value="1"/>
</dbReference>
<evidence type="ECO:0000259" key="20">
    <source>
        <dbReference type="Pfam" id="PF02887"/>
    </source>
</evidence>
<evidence type="ECO:0000313" key="21">
    <source>
        <dbReference type="EMBL" id="EUJ17741.1"/>
    </source>
</evidence>
<dbReference type="FunFam" id="2.40.33.10:FF:000001">
    <property type="entry name" value="Pyruvate kinase"/>
    <property type="match status" value="1"/>
</dbReference>
<dbReference type="EC" id="2.7.1.40" evidence="6 17"/>
<dbReference type="GO" id="GO:0004743">
    <property type="term" value="F:pyruvate kinase activity"/>
    <property type="evidence" value="ECO:0007669"/>
    <property type="project" value="UniProtKB-UniRule"/>
</dbReference>
<dbReference type="SUPFAM" id="SSF52009">
    <property type="entry name" value="Phosphohistidine domain"/>
    <property type="match status" value="1"/>
</dbReference>
<evidence type="ECO:0000256" key="2">
    <source>
        <dbReference type="ARBA" id="ARBA00001958"/>
    </source>
</evidence>
<dbReference type="Gene3D" id="3.40.1380.20">
    <property type="entry name" value="Pyruvate kinase, C-terminal domain"/>
    <property type="match status" value="1"/>
</dbReference>
<evidence type="ECO:0000256" key="4">
    <source>
        <dbReference type="ARBA" id="ARBA00006237"/>
    </source>
</evidence>
<keyword evidence="22" id="KW-1185">Reference proteome</keyword>
<reference evidence="21 22" key="1">
    <citation type="journal article" date="2014" name="Int. J. Syst. Evol. Microbiol.">
        <title>Listeria floridensis sp. nov., Listeria aquatica sp. nov., Listeria cornellensis sp. nov., Listeria riparia sp. nov. and Listeria grandensis sp. nov., from agricultural and natural environments.</title>
        <authorList>
            <person name="den Bakker H.C."/>
            <person name="Warchocki S."/>
            <person name="Wright E.M."/>
            <person name="Allred A.F."/>
            <person name="Ahlstrom C."/>
            <person name="Manuel C.S."/>
            <person name="Stasiewicz M.J."/>
            <person name="Burrell A."/>
            <person name="Roof S."/>
            <person name="Strawn L."/>
            <person name="Fortes E.D."/>
            <person name="Nightingale K.K."/>
            <person name="Kephart D."/>
            <person name="Wiedmann M."/>
        </authorList>
    </citation>
    <scope>NUCLEOTIDE SEQUENCE [LARGE SCALE GENOMIC DNA]</scope>
    <source>
        <strain evidence="21 22">FSL S10-1188</strain>
    </source>
</reference>
<dbReference type="InterPro" id="IPR015806">
    <property type="entry name" value="Pyrv_Knase_insert_dom_sf"/>
</dbReference>
<comment type="cofactor">
    <cofactor evidence="1">
        <name>Mg(2+)</name>
        <dbReference type="ChEBI" id="CHEBI:18420"/>
    </cofactor>
</comment>
<organism evidence="21 22">
    <name type="scientific">Listeria aquatica FSL S10-1188</name>
    <dbReference type="NCBI Taxonomy" id="1265818"/>
    <lineage>
        <taxon>Bacteria</taxon>
        <taxon>Bacillati</taxon>
        <taxon>Bacillota</taxon>
        <taxon>Bacilli</taxon>
        <taxon>Bacillales</taxon>
        <taxon>Listeriaceae</taxon>
        <taxon>Listeria</taxon>
    </lineage>
</organism>
<evidence type="ECO:0000256" key="17">
    <source>
        <dbReference type="NCBIfam" id="TIGR01064"/>
    </source>
</evidence>
<proteinExistence type="inferred from homology"/>
<dbReference type="Proteomes" id="UP000019246">
    <property type="component" value="Unassembled WGS sequence"/>
</dbReference>
<keyword evidence="10" id="KW-0547">Nucleotide-binding</keyword>
<dbReference type="AlphaFoldDB" id="W7B4T8"/>
<dbReference type="UniPathway" id="UPA00109">
    <property type="reaction ID" value="UER00188"/>
</dbReference>
<feature type="domain" description="Pyruvate kinase barrel" evidence="19">
    <location>
        <begin position="1"/>
        <end position="298"/>
    </location>
</feature>
<evidence type="ECO:0000256" key="13">
    <source>
        <dbReference type="ARBA" id="ARBA00022842"/>
    </source>
</evidence>
<evidence type="ECO:0000256" key="9">
    <source>
        <dbReference type="ARBA" id="ARBA00022723"/>
    </source>
</evidence>
<dbReference type="InterPro" id="IPR018209">
    <property type="entry name" value="Pyrv_Knase_AS"/>
</dbReference>
<dbReference type="PATRIC" id="fig|1265818.5.peg.2438"/>
<keyword evidence="8 18" id="KW-0808">Transferase</keyword>
<protein>
    <recommendedName>
        <fullName evidence="7 17">Pyruvate kinase</fullName>
        <ecNumber evidence="6 17">2.7.1.40</ecNumber>
    </recommendedName>
</protein>
<dbReference type="SUPFAM" id="SSF50800">
    <property type="entry name" value="PK beta-barrel domain-like"/>
    <property type="match status" value="1"/>
</dbReference>
<dbReference type="EMBL" id="AOCG01000012">
    <property type="protein sequence ID" value="EUJ17741.1"/>
    <property type="molecule type" value="Genomic_DNA"/>
</dbReference>
<dbReference type="Pfam" id="PF02887">
    <property type="entry name" value="PK_C"/>
    <property type="match status" value="1"/>
</dbReference>
<dbReference type="PRINTS" id="PR01050">
    <property type="entry name" value="PYRUVTKNASE"/>
</dbReference>
<dbReference type="InterPro" id="IPR015793">
    <property type="entry name" value="Pyrv_Knase_brl"/>
</dbReference>
<sequence length="504" mass="54603">MNVARLNFSHGDYEEHGARIKNIREAAKITGTPVALLLDTKGPEIRTNDMAGGKVEFAEGDIVRIAMTPVEGTKEKFSVTYAELFDDVEVGSSILLDDGLIGLEVTEKDNANRELVTKVLNPGVLKNKKGVNVPNVSINLPGITEKDANDIRFGLEQGIDFIAASFVRRASDVLEITKILEDHDATHVQIIPKIENQEGVDNIDEILQVSQGLMVARGDLGVEIPAEEVPIVQKELIRKCNKLGKPVVTATQMLDSMQRNPRPTRAEASDVANAIFDGTDAIMLSGETAAGDYPVEAVQMMAKIALRTEEALITQDKFALKMHQNTDMTEAIGQAVGHTARNLDVQTIVAATQSGHTARMISKYRPKSHILAVTFNEHVCRSLALSWGVYARLADPVQNTDDMFDLAVKESLDSGLAQQGDLIIITAGVPVTESGTTNLMKIQLIGEKVVKGQGVGRESVSGKAIVAKTNKEALEKAEQGGILVVKTTDKEIMPAFEKKCRSCC</sequence>
<dbReference type="GO" id="GO:0016301">
    <property type="term" value="F:kinase activity"/>
    <property type="evidence" value="ECO:0007669"/>
    <property type="project" value="UniProtKB-KW"/>
</dbReference>
<dbReference type="NCBIfam" id="NF004978">
    <property type="entry name" value="PRK06354.1"/>
    <property type="match status" value="1"/>
</dbReference>
<name>W7B4T8_9LIST</name>
<feature type="domain" description="Pyruvate kinase C-terminal" evidence="20">
    <location>
        <begin position="330"/>
        <end position="442"/>
    </location>
</feature>
<evidence type="ECO:0000256" key="1">
    <source>
        <dbReference type="ARBA" id="ARBA00001946"/>
    </source>
</evidence>
<comment type="caution">
    <text evidence="21">The sequence shown here is derived from an EMBL/GenBank/DDBJ whole genome shotgun (WGS) entry which is preliminary data.</text>
</comment>